<keyword evidence="3" id="KW-1185">Reference proteome</keyword>
<dbReference type="EMBL" id="JAWZYT010004770">
    <property type="protein sequence ID" value="KAK4292643.1"/>
    <property type="molecule type" value="Genomic_DNA"/>
</dbReference>
<feature type="region of interest" description="Disordered" evidence="1">
    <location>
        <begin position="91"/>
        <end position="114"/>
    </location>
</feature>
<evidence type="ECO:0000313" key="2">
    <source>
        <dbReference type="EMBL" id="KAK4292643.1"/>
    </source>
</evidence>
<accession>A0AAE1NN81</accession>
<reference evidence="2" key="1">
    <citation type="submission" date="2023-11" db="EMBL/GenBank/DDBJ databases">
        <title>Genome assemblies of two species of porcelain crab, Petrolisthes cinctipes and Petrolisthes manimaculis (Anomura: Porcellanidae).</title>
        <authorList>
            <person name="Angst P."/>
        </authorList>
    </citation>
    <scope>NUCLEOTIDE SEQUENCE</scope>
    <source>
        <strain evidence="2">PB745_02</strain>
        <tissue evidence="2">Gill</tissue>
    </source>
</reference>
<sequence length="114" mass="12315">MPNLTRQDSFTPSENCSGGQCDDPTTPSKRATPIKTHPPTDPLQPDVLDTSGLQKSVGWFSTFSLTLWFPSRVEKASPHFCQLATPINATTTTTTMPYSHGSGYKGRLGRGSQG</sequence>
<evidence type="ECO:0000256" key="1">
    <source>
        <dbReference type="SAM" id="MobiDB-lite"/>
    </source>
</evidence>
<name>A0AAE1NN81_9EUCA</name>
<dbReference type="AlphaFoldDB" id="A0AAE1NN81"/>
<proteinExistence type="predicted"/>
<feature type="region of interest" description="Disordered" evidence="1">
    <location>
        <begin position="1"/>
        <end position="50"/>
    </location>
</feature>
<comment type="caution">
    <text evidence="2">The sequence shown here is derived from an EMBL/GenBank/DDBJ whole genome shotgun (WGS) entry which is preliminary data.</text>
</comment>
<feature type="compositionally biased region" description="Polar residues" evidence="1">
    <location>
        <begin position="1"/>
        <end position="29"/>
    </location>
</feature>
<feature type="compositionally biased region" description="Gly residues" evidence="1">
    <location>
        <begin position="103"/>
        <end position="114"/>
    </location>
</feature>
<dbReference type="Proteomes" id="UP001292094">
    <property type="component" value="Unassembled WGS sequence"/>
</dbReference>
<gene>
    <name evidence="2" type="ORF">Pmani_034606</name>
</gene>
<protein>
    <submittedName>
        <fullName evidence="2">Uncharacterized protein</fullName>
    </submittedName>
</protein>
<organism evidence="2 3">
    <name type="scientific">Petrolisthes manimaculis</name>
    <dbReference type="NCBI Taxonomy" id="1843537"/>
    <lineage>
        <taxon>Eukaryota</taxon>
        <taxon>Metazoa</taxon>
        <taxon>Ecdysozoa</taxon>
        <taxon>Arthropoda</taxon>
        <taxon>Crustacea</taxon>
        <taxon>Multicrustacea</taxon>
        <taxon>Malacostraca</taxon>
        <taxon>Eumalacostraca</taxon>
        <taxon>Eucarida</taxon>
        <taxon>Decapoda</taxon>
        <taxon>Pleocyemata</taxon>
        <taxon>Anomura</taxon>
        <taxon>Galatheoidea</taxon>
        <taxon>Porcellanidae</taxon>
        <taxon>Petrolisthes</taxon>
    </lineage>
</organism>
<evidence type="ECO:0000313" key="3">
    <source>
        <dbReference type="Proteomes" id="UP001292094"/>
    </source>
</evidence>